<dbReference type="PANTHER" id="PTHR43174:SF2">
    <property type="entry name" value="UDP-N-ACETYLGLUCOSAMINE 2-EPIMERASE"/>
    <property type="match status" value="1"/>
</dbReference>
<feature type="domain" description="UDP-N-acetylglucosamine 2-epimerase" evidence="6">
    <location>
        <begin position="23"/>
        <end position="376"/>
    </location>
</feature>
<evidence type="ECO:0000256" key="3">
    <source>
        <dbReference type="ARBA" id="ARBA00038209"/>
    </source>
</evidence>
<dbReference type="InterPro" id="IPR029767">
    <property type="entry name" value="WecB-like"/>
</dbReference>
<keyword evidence="1 5" id="KW-0413">Isomerase</keyword>
<dbReference type="NCBIfam" id="TIGR00236">
    <property type="entry name" value="wecB"/>
    <property type="match status" value="1"/>
</dbReference>
<organism evidence="7 8">
    <name type="scientific">Afipia massiliensis</name>
    <dbReference type="NCBI Taxonomy" id="211460"/>
    <lineage>
        <taxon>Bacteria</taxon>
        <taxon>Pseudomonadati</taxon>
        <taxon>Pseudomonadota</taxon>
        <taxon>Alphaproteobacteria</taxon>
        <taxon>Hyphomicrobiales</taxon>
        <taxon>Nitrobacteraceae</taxon>
        <taxon>Afipia</taxon>
    </lineage>
</organism>
<accession>A0A840N8U0</accession>
<evidence type="ECO:0000313" key="8">
    <source>
        <dbReference type="Proteomes" id="UP000521227"/>
    </source>
</evidence>
<dbReference type="CDD" id="cd03786">
    <property type="entry name" value="GTB_UDP-GlcNAc_2-Epimerase"/>
    <property type="match status" value="1"/>
</dbReference>
<evidence type="ECO:0000256" key="4">
    <source>
        <dbReference type="ARBA" id="ARBA00038858"/>
    </source>
</evidence>
<dbReference type="InterPro" id="IPR003331">
    <property type="entry name" value="UDP_GlcNAc_Epimerase_2_dom"/>
</dbReference>
<dbReference type="Pfam" id="PF02350">
    <property type="entry name" value="Epimerase_2"/>
    <property type="match status" value="1"/>
</dbReference>
<comment type="similarity">
    <text evidence="3 5">Belongs to the UDP-N-acetylglucosamine 2-epimerase family.</text>
</comment>
<protein>
    <recommendedName>
        <fullName evidence="4">UDP-N-acetylglucosamine 2-epimerase (non-hydrolyzing)</fullName>
        <ecNumber evidence="4">5.1.3.14</ecNumber>
    </recommendedName>
</protein>
<sequence>MKLFFALGTRPEAIKLAPLILHCRASENVDVTVCNTGQHKSLARDMLDAFGIRADIDLDVMRPGQSLTQITTNILKAIEQPLIDRKPDWVLVQGDTTTSLTAALAAFYQKIPVGHVEAGLRTGDRYSPWPEEINRRLNTALATLHFAPTERSRENLLAEGIRSDQIAITGNTGIDALFQASKILDDNEAMRRKIVDGLVGHGLDFFRSSPAADDLVVVTAHRRENFGAGIESICHAIVDLARSHAKLKFIFPVHPNPEVVGPVDRIVRAASCANIYLTTPLDYFPFTYLLKNARLVVSDSGGIQEESVSLGKRIVILREATERVELVGQPDVWIVGTDRRSIMDAVNTALNQTAACRPSELFGDGRASQRILTALEAVR</sequence>
<dbReference type="Gene3D" id="3.40.50.2000">
    <property type="entry name" value="Glycogen Phosphorylase B"/>
    <property type="match status" value="2"/>
</dbReference>
<proteinExistence type="inferred from homology"/>
<dbReference type="Proteomes" id="UP000521227">
    <property type="component" value="Unassembled WGS sequence"/>
</dbReference>
<gene>
    <name evidence="7" type="ORF">HNQ36_004230</name>
</gene>
<reference evidence="7 8" key="1">
    <citation type="submission" date="2020-08" db="EMBL/GenBank/DDBJ databases">
        <title>Genomic Encyclopedia of Type Strains, Phase IV (KMG-IV): sequencing the most valuable type-strain genomes for metagenomic binning, comparative biology and taxonomic classification.</title>
        <authorList>
            <person name="Goeker M."/>
        </authorList>
    </citation>
    <scope>NUCLEOTIDE SEQUENCE [LARGE SCALE GENOMIC DNA]</scope>
    <source>
        <strain evidence="7 8">DSM 17498</strain>
    </source>
</reference>
<dbReference type="AlphaFoldDB" id="A0A840N8U0"/>
<evidence type="ECO:0000256" key="1">
    <source>
        <dbReference type="ARBA" id="ARBA00023235"/>
    </source>
</evidence>
<evidence type="ECO:0000259" key="6">
    <source>
        <dbReference type="Pfam" id="PF02350"/>
    </source>
</evidence>
<comment type="catalytic activity">
    <reaction evidence="2">
        <text>UDP-N-acetyl-alpha-D-glucosamine = UDP-N-acetyl-alpha-D-mannosamine</text>
        <dbReference type="Rhea" id="RHEA:17213"/>
        <dbReference type="ChEBI" id="CHEBI:57705"/>
        <dbReference type="ChEBI" id="CHEBI:68623"/>
        <dbReference type="EC" id="5.1.3.14"/>
    </reaction>
</comment>
<dbReference type="EMBL" id="JACHIJ010000006">
    <property type="protein sequence ID" value="MBB5054228.1"/>
    <property type="molecule type" value="Genomic_DNA"/>
</dbReference>
<dbReference type="PANTHER" id="PTHR43174">
    <property type="entry name" value="UDP-N-ACETYLGLUCOSAMINE 2-EPIMERASE"/>
    <property type="match status" value="1"/>
</dbReference>
<evidence type="ECO:0000256" key="5">
    <source>
        <dbReference type="RuleBase" id="RU003513"/>
    </source>
</evidence>
<evidence type="ECO:0000256" key="2">
    <source>
        <dbReference type="ARBA" id="ARBA00036080"/>
    </source>
</evidence>
<comment type="caution">
    <text evidence="7">The sequence shown here is derived from an EMBL/GenBank/DDBJ whole genome shotgun (WGS) entry which is preliminary data.</text>
</comment>
<dbReference type="GO" id="GO:0008761">
    <property type="term" value="F:UDP-N-acetylglucosamine 2-epimerase activity"/>
    <property type="evidence" value="ECO:0007669"/>
    <property type="project" value="UniProtKB-EC"/>
</dbReference>
<dbReference type="SUPFAM" id="SSF53756">
    <property type="entry name" value="UDP-Glycosyltransferase/glycogen phosphorylase"/>
    <property type="match status" value="1"/>
</dbReference>
<dbReference type="RefSeq" id="WP_184088179.1">
    <property type="nucleotide sequence ID" value="NZ_JACHIJ010000006.1"/>
</dbReference>
<evidence type="ECO:0000313" key="7">
    <source>
        <dbReference type="EMBL" id="MBB5054228.1"/>
    </source>
</evidence>
<dbReference type="EC" id="5.1.3.14" evidence="4"/>
<name>A0A840N8U0_9BRAD</name>